<comment type="catalytic activity">
    <reaction evidence="3">
        <text>a quinone + NADH + H(+) = a quinol + NAD(+)</text>
        <dbReference type="Rhea" id="RHEA:46160"/>
        <dbReference type="ChEBI" id="CHEBI:15378"/>
        <dbReference type="ChEBI" id="CHEBI:24646"/>
        <dbReference type="ChEBI" id="CHEBI:57540"/>
        <dbReference type="ChEBI" id="CHEBI:57945"/>
        <dbReference type="ChEBI" id="CHEBI:132124"/>
        <dbReference type="EC" id="1.6.5.2"/>
    </reaction>
</comment>
<dbReference type="PROSITE" id="PS50902">
    <property type="entry name" value="FLAVODOXIN_LIKE"/>
    <property type="match status" value="1"/>
</dbReference>
<proteinExistence type="inferred from homology"/>
<comment type="catalytic activity">
    <reaction evidence="4">
        <text>a quinone + NADPH + H(+) = a quinol + NADP(+)</text>
        <dbReference type="Rhea" id="RHEA:46164"/>
        <dbReference type="ChEBI" id="CHEBI:15378"/>
        <dbReference type="ChEBI" id="CHEBI:24646"/>
        <dbReference type="ChEBI" id="CHEBI:57783"/>
        <dbReference type="ChEBI" id="CHEBI:58349"/>
        <dbReference type="ChEBI" id="CHEBI:132124"/>
        <dbReference type="EC" id="1.6.5.2"/>
    </reaction>
</comment>
<dbReference type="InterPro" id="IPR008254">
    <property type="entry name" value="Flavodoxin/NO_synth"/>
</dbReference>
<dbReference type="STRING" id="105231.A0A1Y1I2Y2"/>
<dbReference type="FunFam" id="3.40.50.360:FF:000001">
    <property type="entry name" value="NAD(P)H dehydrogenase (Quinone) FQR1-like"/>
    <property type="match status" value="1"/>
</dbReference>
<feature type="region of interest" description="Disordered" evidence="5">
    <location>
        <begin position="1"/>
        <end position="44"/>
    </location>
</feature>
<dbReference type="InterPro" id="IPR005025">
    <property type="entry name" value="FMN_Rdtase-like_dom"/>
</dbReference>
<keyword evidence="8" id="KW-1185">Reference proteome</keyword>
<dbReference type="OrthoDB" id="504689at2759"/>
<dbReference type="GO" id="GO:0016020">
    <property type="term" value="C:membrane"/>
    <property type="evidence" value="ECO:0000318"/>
    <property type="project" value="GO_Central"/>
</dbReference>
<dbReference type="EC" id="1.6.5.2" evidence="2"/>
<evidence type="ECO:0000256" key="5">
    <source>
        <dbReference type="SAM" id="MobiDB-lite"/>
    </source>
</evidence>
<dbReference type="InterPro" id="IPR010089">
    <property type="entry name" value="Flavoprotein_WrbA-like"/>
</dbReference>
<dbReference type="NCBIfam" id="NF002999">
    <property type="entry name" value="PRK03767.1"/>
    <property type="match status" value="1"/>
</dbReference>
<dbReference type="Gene3D" id="3.40.50.360">
    <property type="match status" value="1"/>
</dbReference>
<evidence type="ECO:0000259" key="6">
    <source>
        <dbReference type="PROSITE" id="PS50902"/>
    </source>
</evidence>
<feature type="domain" description="Flavodoxin-like" evidence="6">
    <location>
        <begin position="90"/>
        <end position="277"/>
    </location>
</feature>
<evidence type="ECO:0000256" key="3">
    <source>
        <dbReference type="ARBA" id="ARBA00047678"/>
    </source>
</evidence>
<evidence type="ECO:0000313" key="8">
    <source>
        <dbReference type="Proteomes" id="UP000054558"/>
    </source>
</evidence>
<name>A0A1Y1I2Y2_KLENI</name>
<evidence type="ECO:0000256" key="4">
    <source>
        <dbReference type="ARBA" id="ARBA00048983"/>
    </source>
</evidence>
<organism evidence="7 8">
    <name type="scientific">Klebsormidium nitens</name>
    <name type="common">Green alga</name>
    <name type="synonym">Ulothrix nitens</name>
    <dbReference type="NCBI Taxonomy" id="105231"/>
    <lineage>
        <taxon>Eukaryota</taxon>
        <taxon>Viridiplantae</taxon>
        <taxon>Streptophyta</taxon>
        <taxon>Klebsormidiophyceae</taxon>
        <taxon>Klebsormidiales</taxon>
        <taxon>Klebsormidiaceae</taxon>
        <taxon>Klebsormidium</taxon>
    </lineage>
</organism>
<reference evidence="7 8" key="1">
    <citation type="journal article" date="2014" name="Nat. Commun.">
        <title>Klebsormidium flaccidum genome reveals primary factors for plant terrestrial adaptation.</title>
        <authorList>
            <person name="Hori K."/>
            <person name="Maruyama F."/>
            <person name="Fujisawa T."/>
            <person name="Togashi T."/>
            <person name="Yamamoto N."/>
            <person name="Seo M."/>
            <person name="Sato S."/>
            <person name="Yamada T."/>
            <person name="Mori H."/>
            <person name="Tajima N."/>
            <person name="Moriyama T."/>
            <person name="Ikeuchi M."/>
            <person name="Watanabe M."/>
            <person name="Wada H."/>
            <person name="Kobayashi K."/>
            <person name="Saito M."/>
            <person name="Masuda T."/>
            <person name="Sasaki-Sekimoto Y."/>
            <person name="Mashiguchi K."/>
            <person name="Awai K."/>
            <person name="Shimojima M."/>
            <person name="Masuda S."/>
            <person name="Iwai M."/>
            <person name="Nobusawa T."/>
            <person name="Narise T."/>
            <person name="Kondo S."/>
            <person name="Saito H."/>
            <person name="Sato R."/>
            <person name="Murakawa M."/>
            <person name="Ihara Y."/>
            <person name="Oshima-Yamada Y."/>
            <person name="Ohtaka K."/>
            <person name="Satoh M."/>
            <person name="Sonobe K."/>
            <person name="Ishii M."/>
            <person name="Ohtani R."/>
            <person name="Kanamori-Sato M."/>
            <person name="Honoki R."/>
            <person name="Miyazaki D."/>
            <person name="Mochizuki H."/>
            <person name="Umetsu J."/>
            <person name="Higashi K."/>
            <person name="Shibata D."/>
            <person name="Kamiya Y."/>
            <person name="Sato N."/>
            <person name="Nakamura Y."/>
            <person name="Tabata S."/>
            <person name="Ida S."/>
            <person name="Kurokawa K."/>
            <person name="Ohta H."/>
        </authorList>
    </citation>
    <scope>NUCLEOTIDE SEQUENCE [LARGE SCALE GENOMIC DNA]</scope>
    <source>
        <strain evidence="7 8">NIES-2285</strain>
    </source>
</reference>
<dbReference type="AlphaFoldDB" id="A0A1Y1I2Y2"/>
<evidence type="ECO:0000313" key="7">
    <source>
        <dbReference type="EMBL" id="GAQ85295.1"/>
    </source>
</evidence>
<dbReference type="GO" id="GO:0003955">
    <property type="term" value="F:NAD(P)H dehydrogenase (quinone) activity"/>
    <property type="evidence" value="ECO:0000318"/>
    <property type="project" value="GO_Central"/>
</dbReference>
<dbReference type="PANTHER" id="PTHR30546">
    <property type="entry name" value="FLAVODOXIN-RELATED PROTEIN WRBA-RELATED"/>
    <property type="match status" value="1"/>
</dbReference>
<dbReference type="Pfam" id="PF03358">
    <property type="entry name" value="FMN_red"/>
    <property type="match status" value="1"/>
</dbReference>
<dbReference type="GO" id="GO:0010181">
    <property type="term" value="F:FMN binding"/>
    <property type="evidence" value="ECO:0007669"/>
    <property type="project" value="InterPro"/>
</dbReference>
<evidence type="ECO:0000256" key="1">
    <source>
        <dbReference type="ARBA" id="ARBA00006961"/>
    </source>
</evidence>
<accession>A0A1Y1I2Y2</accession>
<protein>
    <recommendedName>
        <fullName evidence="2">NAD(P)H dehydrogenase (quinone)</fullName>
        <ecNumber evidence="2">1.6.5.2</ecNumber>
    </recommendedName>
</protein>
<dbReference type="PANTHER" id="PTHR30546:SF23">
    <property type="entry name" value="FLAVOPROTEIN-LIKE PROTEIN YCP4-RELATED"/>
    <property type="match status" value="1"/>
</dbReference>
<dbReference type="NCBIfam" id="TIGR01755">
    <property type="entry name" value="flav_wrbA"/>
    <property type="match status" value="1"/>
</dbReference>
<sequence length="290" mass="30151">MGCVQPSKADAPDETAQVSTTSAKPKAAPEVSTSAPRVESPVEEKKVVTVSSSTPAAETAPLSVPVSATPSIAAPTILSTPATMASNAKVYIVYYSTYGHIAKLAEAIKMGVDSVDGVEGHLFQVPETLPEEVLEKMHAPPKPDIPIIDPKKLTEADGLIFGFPTRYGMMAAQFKAFLDATGSLWQTQALAGKPAGIFVATGTQGGGQETTALTAITQLAHHGMIFVPVGYKYGPSLFDVNEVRGGSPYGAGTFAGDGSRQPTKTELGLAEFQGKHIAEVTLKLAAKPAI</sequence>
<dbReference type="InterPro" id="IPR029039">
    <property type="entry name" value="Flavoprotein-like_sf"/>
</dbReference>
<comment type="similarity">
    <text evidence="1">Belongs to the WrbA family.</text>
</comment>
<dbReference type="OMA" id="KFADGNP"/>
<dbReference type="SUPFAM" id="SSF52218">
    <property type="entry name" value="Flavoproteins"/>
    <property type="match status" value="1"/>
</dbReference>
<evidence type="ECO:0000256" key="2">
    <source>
        <dbReference type="ARBA" id="ARBA00012648"/>
    </source>
</evidence>
<dbReference type="Proteomes" id="UP000054558">
    <property type="component" value="Unassembled WGS sequence"/>
</dbReference>
<gene>
    <name evidence="7" type="ORF">KFL_002280090</name>
</gene>
<dbReference type="EMBL" id="DF237177">
    <property type="protein sequence ID" value="GAQ85295.1"/>
    <property type="molecule type" value="Genomic_DNA"/>
</dbReference>